<organism evidence="1 2">
    <name type="scientific">Leisingera caerulea</name>
    <name type="common">Phaeobacter caeruleus</name>
    <dbReference type="NCBI Taxonomy" id="506591"/>
    <lineage>
        <taxon>Bacteria</taxon>
        <taxon>Pseudomonadati</taxon>
        <taxon>Pseudomonadota</taxon>
        <taxon>Alphaproteobacteria</taxon>
        <taxon>Rhodobacterales</taxon>
        <taxon>Roseobacteraceae</taxon>
        <taxon>Leisingera</taxon>
    </lineage>
</organism>
<dbReference type="RefSeq" id="WP_259970487.1">
    <property type="nucleotide sequence ID" value="NZ_CP081070.1"/>
</dbReference>
<dbReference type="PANTHER" id="PTHR34472">
    <property type="entry name" value="SULFUR CARRIER PROTEIN THIS"/>
    <property type="match status" value="1"/>
</dbReference>
<evidence type="ECO:0000313" key="1">
    <source>
        <dbReference type="EMBL" id="UWQ52706.1"/>
    </source>
</evidence>
<dbReference type="Pfam" id="PF02597">
    <property type="entry name" value="ThiS"/>
    <property type="match status" value="1"/>
</dbReference>
<dbReference type="InterPro" id="IPR012675">
    <property type="entry name" value="Beta-grasp_dom_sf"/>
</dbReference>
<proteinExistence type="predicted"/>
<sequence length="65" mass="6881">MKIIVNAEPRDVSATDLKTALHELGFASSVVATALNGTFVGRGKREQVQLSEGDRLEVLAPMQGG</sequence>
<gene>
    <name evidence="1" type="primary">thiS</name>
    <name evidence="1" type="ORF">K3721_11810</name>
</gene>
<dbReference type="AlphaFoldDB" id="A0A9Q9HEA6"/>
<dbReference type="InterPro" id="IPR003749">
    <property type="entry name" value="ThiS/MoaD-like"/>
</dbReference>
<dbReference type="InterPro" id="IPR016155">
    <property type="entry name" value="Mopterin_synth/thiamin_S_b"/>
</dbReference>
<dbReference type="PANTHER" id="PTHR34472:SF1">
    <property type="entry name" value="SULFUR CARRIER PROTEIN THIS"/>
    <property type="match status" value="1"/>
</dbReference>
<dbReference type="NCBIfam" id="TIGR01683">
    <property type="entry name" value="thiS"/>
    <property type="match status" value="1"/>
</dbReference>
<dbReference type="CDD" id="cd00565">
    <property type="entry name" value="Ubl_ThiS"/>
    <property type="match status" value="1"/>
</dbReference>
<dbReference type="InterPro" id="IPR010035">
    <property type="entry name" value="Thi_S"/>
</dbReference>
<dbReference type="EMBL" id="CP081070">
    <property type="protein sequence ID" value="UWQ52706.1"/>
    <property type="molecule type" value="Genomic_DNA"/>
</dbReference>
<name>A0A9Q9HEA6_LEICA</name>
<dbReference type="SUPFAM" id="SSF54285">
    <property type="entry name" value="MoaD/ThiS"/>
    <property type="match status" value="1"/>
</dbReference>
<reference evidence="1" key="1">
    <citation type="submission" date="2021-08" db="EMBL/GenBank/DDBJ databases">
        <authorList>
            <person name="Nwanade C."/>
            <person name="Wang M."/>
            <person name="Masoudi A."/>
            <person name="Yu Z."/>
            <person name="Liu J."/>
        </authorList>
    </citation>
    <scope>NUCLEOTIDE SEQUENCE</scope>
    <source>
        <strain evidence="1">S122</strain>
    </source>
</reference>
<protein>
    <submittedName>
        <fullName evidence="1">Sulfur carrier protein ThiS</fullName>
    </submittedName>
</protein>
<dbReference type="Proteomes" id="UP001058713">
    <property type="component" value="Chromosome"/>
</dbReference>
<accession>A0A9Q9HEA6</accession>
<dbReference type="Gene3D" id="3.10.20.30">
    <property type="match status" value="1"/>
</dbReference>
<dbReference type="KEGG" id="lcae:K3721_11810"/>
<evidence type="ECO:0000313" key="2">
    <source>
        <dbReference type="Proteomes" id="UP001058713"/>
    </source>
</evidence>